<feature type="transmembrane region" description="Helical" evidence="9">
    <location>
        <begin position="43"/>
        <end position="64"/>
    </location>
</feature>
<sequence>MIAYLRRKDFYLIFKNLGTVMEGIGIVMLIPLIVALIYGENDFAGFLVAGILSMSIGYVLKIKFSDSINLKLKHGMIIAALAWLWAALMGSICLMYATDISFLNAYFESMSAWTGSGLTMYTNVQILPQSVLFLRSLEQWVGGLGVVIVVIGILIRPGTAASRLYKAEAREEKIKPSIANTVRTIWWIYLFYTILGIVLYILAGMSLFDAINNCFTNLSTGGMSIKNDNIGFYNSVPITIVTILLMILGGTSFLVHYKALKGRIWDVFRDIQFQAMVIIVAVFSIMLFTVSHFTSLNSIFYIVSALSCTGSNTVTAGTMFGWTDYTKVILIVCMIIGMAAGSTTGALKLIRVVTLIKGIYWEVVKVLSPEGSVFPRKISGKTVKDAEIKEAGSYTFLYLFFILITWFIFLSYGYGGIDSLFEIASAQGNVGLSVGITGPTMPKLPEILLIIGMWIGRIEIIPALVLLKGSFDLFKRFNR</sequence>
<keyword evidence="8 9" id="KW-0472">Membrane</keyword>
<evidence type="ECO:0000256" key="4">
    <source>
        <dbReference type="ARBA" id="ARBA00022475"/>
    </source>
</evidence>
<keyword evidence="4" id="KW-1003">Cell membrane</keyword>
<feature type="transmembrane region" description="Helical" evidence="9">
    <location>
        <begin position="140"/>
        <end position="165"/>
    </location>
</feature>
<keyword evidence="11" id="KW-1185">Reference proteome</keyword>
<accession>F0T884</accession>
<evidence type="ECO:0000256" key="5">
    <source>
        <dbReference type="ARBA" id="ARBA00022692"/>
    </source>
</evidence>
<dbReference type="EMBL" id="CP002551">
    <property type="protein sequence ID" value="ADZ08496.1"/>
    <property type="molecule type" value="Genomic_DNA"/>
</dbReference>
<dbReference type="GO" id="GO:0008324">
    <property type="term" value="F:monoatomic cation transmembrane transporter activity"/>
    <property type="evidence" value="ECO:0007669"/>
    <property type="project" value="InterPro"/>
</dbReference>
<feature type="transmembrane region" description="Helical" evidence="9">
    <location>
        <begin position="328"/>
        <end position="350"/>
    </location>
</feature>
<keyword evidence="6 9" id="KW-1133">Transmembrane helix</keyword>
<dbReference type="OrthoDB" id="111943at2157"/>
<dbReference type="GO" id="GO:0005886">
    <property type="term" value="C:plasma membrane"/>
    <property type="evidence" value="ECO:0007669"/>
    <property type="project" value="UniProtKB-SubCell"/>
</dbReference>
<reference evidence="11" key="1">
    <citation type="submission" date="2011-02" db="EMBL/GenBank/DDBJ databases">
        <title>Complete sequence of Methanobacterium sp. AL-21.</title>
        <authorList>
            <consortium name="US DOE Joint Genome Institute"/>
            <person name="Lucas S."/>
            <person name="Copeland A."/>
            <person name="Lapidus A."/>
            <person name="Cheng J.-F."/>
            <person name="Goodwin L."/>
            <person name="Pitluck S."/>
            <person name="Chertkov O."/>
            <person name="Detter J.C."/>
            <person name="Han C."/>
            <person name="Tapia R."/>
            <person name="Land M."/>
            <person name="Hauser L."/>
            <person name="Kyrpides N."/>
            <person name="Ivanova N."/>
            <person name="Mikhailova N."/>
            <person name="Pagani I."/>
            <person name="Cadillo-Quiroz H."/>
            <person name="Imachi H."/>
            <person name="Zinder S."/>
            <person name="Liu W."/>
            <person name="Woyke T."/>
        </authorList>
    </citation>
    <scope>NUCLEOTIDE SEQUENCE [LARGE SCALE GENOMIC DNA]</scope>
    <source>
        <strain evidence="11">AL-21</strain>
    </source>
</reference>
<dbReference type="eggNOG" id="arCOG04145">
    <property type="taxonomic scope" value="Archaea"/>
</dbReference>
<reference evidence="10 11" key="2">
    <citation type="journal article" date="2014" name="Int. J. Syst. Evol. Microbiol.">
        <title>Methanobacterium paludis sp. nov. and a novel strain of Methanobacterium lacus isolated from northern peatlands.</title>
        <authorList>
            <person name="Cadillo-Quiroz H."/>
            <person name="Brauer S.L."/>
            <person name="Goodson N."/>
            <person name="Yavitt J.B."/>
            <person name="Zinder S.H."/>
        </authorList>
    </citation>
    <scope>NUCLEOTIDE SEQUENCE [LARGE SCALE GENOMIC DNA]</scope>
    <source>
        <strain evidence="10 11">AL-21</strain>
    </source>
</reference>
<feature type="transmembrane region" description="Helical" evidence="9">
    <location>
        <begin position="447"/>
        <end position="467"/>
    </location>
</feature>
<evidence type="ECO:0000256" key="7">
    <source>
        <dbReference type="ARBA" id="ARBA00023065"/>
    </source>
</evidence>
<feature type="transmembrane region" description="Helical" evidence="9">
    <location>
        <begin position="12"/>
        <end position="37"/>
    </location>
</feature>
<proteinExistence type="inferred from homology"/>
<feature type="transmembrane region" description="Helical" evidence="9">
    <location>
        <begin position="186"/>
        <end position="211"/>
    </location>
</feature>
<dbReference type="Pfam" id="PF02386">
    <property type="entry name" value="TrkH"/>
    <property type="match status" value="1"/>
</dbReference>
<evidence type="ECO:0000256" key="3">
    <source>
        <dbReference type="ARBA" id="ARBA00022448"/>
    </source>
</evidence>
<dbReference type="PANTHER" id="PTHR32024">
    <property type="entry name" value="TRK SYSTEM POTASSIUM UPTAKE PROTEIN TRKG-RELATED"/>
    <property type="match status" value="1"/>
</dbReference>
<dbReference type="PANTHER" id="PTHR32024:SF2">
    <property type="entry name" value="TRK SYSTEM POTASSIUM UPTAKE PROTEIN TRKG-RELATED"/>
    <property type="match status" value="1"/>
</dbReference>
<dbReference type="HOGENOM" id="CLU_030708_3_0_2"/>
<organism evidence="10 11">
    <name type="scientific">Methanobacterium lacus (strain AL-21)</name>
    <dbReference type="NCBI Taxonomy" id="877455"/>
    <lineage>
        <taxon>Archaea</taxon>
        <taxon>Methanobacteriati</taxon>
        <taxon>Methanobacteriota</taxon>
        <taxon>Methanomada group</taxon>
        <taxon>Methanobacteria</taxon>
        <taxon>Methanobacteriales</taxon>
        <taxon>Methanobacteriaceae</taxon>
        <taxon>Methanobacterium</taxon>
    </lineage>
</organism>
<feature type="transmembrane region" description="Helical" evidence="9">
    <location>
        <begin position="396"/>
        <end position="415"/>
    </location>
</feature>
<evidence type="ECO:0000256" key="2">
    <source>
        <dbReference type="ARBA" id="ARBA00009137"/>
    </source>
</evidence>
<protein>
    <submittedName>
        <fullName evidence="10">Potassium uptake protein, TrkH family</fullName>
    </submittedName>
</protein>
<feature type="transmembrane region" description="Helical" evidence="9">
    <location>
        <begin position="275"/>
        <end position="294"/>
    </location>
</feature>
<dbReference type="InterPro" id="IPR003445">
    <property type="entry name" value="Cat_transpt"/>
</dbReference>
<dbReference type="AlphaFoldDB" id="F0T884"/>
<keyword evidence="3" id="KW-0813">Transport</keyword>
<keyword evidence="5 9" id="KW-0812">Transmembrane</keyword>
<evidence type="ECO:0000256" key="1">
    <source>
        <dbReference type="ARBA" id="ARBA00004651"/>
    </source>
</evidence>
<evidence type="ECO:0000313" key="10">
    <source>
        <dbReference type="EMBL" id="ADZ08496.1"/>
    </source>
</evidence>
<feature type="transmembrane region" description="Helical" evidence="9">
    <location>
        <begin position="231"/>
        <end position="255"/>
    </location>
</feature>
<gene>
    <name evidence="10" type="ordered locus">Metbo_0244</name>
</gene>
<dbReference type="Proteomes" id="UP000007490">
    <property type="component" value="Chromosome"/>
</dbReference>
<comment type="similarity">
    <text evidence="2">Belongs to the TrkH potassium transport family.</text>
</comment>
<evidence type="ECO:0000256" key="6">
    <source>
        <dbReference type="ARBA" id="ARBA00022989"/>
    </source>
</evidence>
<feature type="transmembrane region" description="Helical" evidence="9">
    <location>
        <begin position="76"/>
        <end position="97"/>
    </location>
</feature>
<keyword evidence="7" id="KW-0406">Ion transport</keyword>
<comment type="subcellular location">
    <subcellularLocation>
        <location evidence="1">Cell membrane</location>
        <topology evidence="1">Multi-pass membrane protein</topology>
    </subcellularLocation>
</comment>
<evidence type="ECO:0000256" key="9">
    <source>
        <dbReference type="SAM" id="Phobius"/>
    </source>
</evidence>
<dbReference type="GO" id="GO:0030001">
    <property type="term" value="P:metal ion transport"/>
    <property type="evidence" value="ECO:0007669"/>
    <property type="project" value="UniProtKB-ARBA"/>
</dbReference>
<evidence type="ECO:0000256" key="8">
    <source>
        <dbReference type="ARBA" id="ARBA00023136"/>
    </source>
</evidence>
<evidence type="ECO:0000313" key="11">
    <source>
        <dbReference type="Proteomes" id="UP000007490"/>
    </source>
</evidence>
<dbReference type="RefSeq" id="WP_013643847.1">
    <property type="nucleotide sequence ID" value="NC_015216.1"/>
</dbReference>
<dbReference type="KEGG" id="mel:Metbo_0244"/>
<dbReference type="STRING" id="877455.Metbo_0244"/>
<name>F0T884_METLA</name>
<dbReference type="GeneID" id="10276676"/>